<feature type="region of interest" description="Disordered" evidence="1">
    <location>
        <begin position="759"/>
        <end position="781"/>
    </location>
</feature>
<reference evidence="3 4" key="1">
    <citation type="submission" date="2016-06" db="EMBL/GenBank/DDBJ databases">
        <title>Comparative genomics of the ectomycorrhizal sister species Rhizopogon vinicolor and Rhizopogon vesiculosus (Basidiomycota: Boletales) reveals a divergence of the mating type B locus.</title>
        <authorList>
            <consortium name="DOE Joint Genome Institute"/>
            <person name="Mujic A.B."/>
            <person name="Kuo A."/>
            <person name="Tritt A."/>
            <person name="Lipzen A."/>
            <person name="Chen C."/>
            <person name="Johnson J."/>
            <person name="Sharma A."/>
            <person name="Barry K."/>
            <person name="Grigoriev I.V."/>
            <person name="Spatafora J.W."/>
        </authorList>
    </citation>
    <scope>NUCLEOTIDE SEQUENCE [LARGE SCALE GENOMIC DNA]</scope>
    <source>
        <strain evidence="3 4">AM-OR11-026</strain>
    </source>
</reference>
<keyword evidence="2" id="KW-0812">Transmembrane</keyword>
<evidence type="ECO:0000313" key="4">
    <source>
        <dbReference type="Proteomes" id="UP000092154"/>
    </source>
</evidence>
<dbReference type="AlphaFoldDB" id="A0A1B7MN74"/>
<keyword evidence="2" id="KW-1133">Transmembrane helix</keyword>
<name>A0A1B7MN74_9AGAM</name>
<gene>
    <name evidence="3" type="ORF">K503DRAFT_474644</name>
</gene>
<dbReference type="InParanoid" id="A0A1B7MN74"/>
<feature type="transmembrane region" description="Helical" evidence="2">
    <location>
        <begin position="7"/>
        <end position="34"/>
    </location>
</feature>
<evidence type="ECO:0000256" key="2">
    <source>
        <dbReference type="SAM" id="Phobius"/>
    </source>
</evidence>
<evidence type="ECO:0000313" key="3">
    <source>
        <dbReference type="EMBL" id="OAX34031.1"/>
    </source>
</evidence>
<protein>
    <submittedName>
        <fullName evidence="3">Uncharacterized protein</fullName>
    </submittedName>
</protein>
<accession>A0A1B7MN74</accession>
<feature type="compositionally biased region" description="Low complexity" evidence="1">
    <location>
        <begin position="677"/>
        <end position="687"/>
    </location>
</feature>
<evidence type="ECO:0000256" key="1">
    <source>
        <dbReference type="SAM" id="MobiDB-lite"/>
    </source>
</evidence>
<feature type="region of interest" description="Disordered" evidence="1">
    <location>
        <begin position="644"/>
        <end position="726"/>
    </location>
</feature>
<keyword evidence="4" id="KW-1185">Reference proteome</keyword>
<keyword evidence="2" id="KW-0472">Membrane</keyword>
<feature type="compositionally biased region" description="Polar residues" evidence="1">
    <location>
        <begin position="659"/>
        <end position="673"/>
    </location>
</feature>
<sequence length="811" mass="91500">MWTQQPIISILIIVITAFGVLCHGFTIAVSLLSLDCPFQTPVSLAIRAVFDHFRPSAGSKDHDDESTASASITSAMQWILETSTNPDILRSVVELLPTIPEQPSINIMVLCEQVRDMFKACFDHRGVPILEDSALAYGKALVYFSTNYPDAKNMLHQSTRDWNIWERWRILYLPRVLEECRISYHRMVNTRNVTSKSQFQADTRTALRMAVAAGIDEFADPDDERLVQDGRFRLQSPPPDLFNWLTGCAKHFYAIKDIDAVGDALLLLIGNCQELLPLDQCSITPFLNSDKGQPRSRRMRQIALRAACRTIDYQNFAPCDDDFSHAVLKAVCPTFRHDDTGELVMNAIHLLNLENWPEDSDLGCLSLPEIQLLILPILPAPIIDNPTMYSLWCRALIRRMSADQPYHFRHTAVRIIENVRQDLVTIAAAASEADVSLRDLVFSELSPALLTAMSPTSGAENNDIINPISFHYIRLISTLVKSTNWHAPLIADCHIEKCITLLGVRSSSPHLYLYLATIFLCIAPPGQTTSCCDAITNAQWWGLMNDVWNSVQFYNNYDLHDIEILAAAAEATEKHIPQDLSKVDLQSFEWTLSKAIDRLERLPHSLPDWNRTISTVIGLKDMVRKRHELGRVESPFSLQLVGFPGPTALSPPRHHSPRTRTLASKSSSESQGEPVSDDAASTSTTSKPRSRPFSLRRLRDSFFRPPSRQRSSVSDYSDTENTIPRHFTSYPEAEHITFEGDQHYPAHHTHLDDEDLAERREEYQSRSLVESGHGPHHSPTFSMVGSGYELPLPVDEHLVVSRKIVSRRQTL</sequence>
<dbReference type="OrthoDB" id="2675275at2759"/>
<feature type="compositionally biased region" description="Low complexity" evidence="1">
    <location>
        <begin position="703"/>
        <end position="715"/>
    </location>
</feature>
<proteinExistence type="predicted"/>
<organism evidence="3 4">
    <name type="scientific">Rhizopogon vinicolor AM-OR11-026</name>
    <dbReference type="NCBI Taxonomy" id="1314800"/>
    <lineage>
        <taxon>Eukaryota</taxon>
        <taxon>Fungi</taxon>
        <taxon>Dikarya</taxon>
        <taxon>Basidiomycota</taxon>
        <taxon>Agaricomycotina</taxon>
        <taxon>Agaricomycetes</taxon>
        <taxon>Agaricomycetidae</taxon>
        <taxon>Boletales</taxon>
        <taxon>Suillineae</taxon>
        <taxon>Rhizopogonaceae</taxon>
        <taxon>Rhizopogon</taxon>
    </lineage>
</organism>
<dbReference type="EMBL" id="KV448669">
    <property type="protein sequence ID" value="OAX34031.1"/>
    <property type="molecule type" value="Genomic_DNA"/>
</dbReference>
<dbReference type="Proteomes" id="UP000092154">
    <property type="component" value="Unassembled WGS sequence"/>
</dbReference>